<dbReference type="EMBL" id="ABOU02000051">
    <property type="protein sequence ID" value="EDY31667.1"/>
    <property type="molecule type" value="Genomic_DNA"/>
</dbReference>
<dbReference type="HOGENOM" id="CLU_2719889_0_0_9"/>
<keyword evidence="2" id="KW-1185">Reference proteome</keyword>
<reference evidence="1 2" key="1">
    <citation type="submission" date="2008-08" db="EMBL/GenBank/DDBJ databases">
        <title>Draft genome sequence of Ruminococcus lactaris ATCC 29176.</title>
        <authorList>
            <person name="Sudarsanam P."/>
            <person name="Ley R."/>
            <person name="Guruge J."/>
            <person name="Turnbaugh P.J."/>
            <person name="Mahowald M."/>
            <person name="Liep D."/>
            <person name="Gordon J."/>
        </authorList>
    </citation>
    <scope>NUCLEOTIDE SEQUENCE [LARGE SCALE GENOMIC DNA]</scope>
    <source>
        <strain evidence="1 2">ATCC 29176</strain>
    </source>
</reference>
<comment type="caution">
    <text evidence="1">The sequence shown here is derived from an EMBL/GenBank/DDBJ whole genome shotgun (WGS) entry which is preliminary data.</text>
</comment>
<reference evidence="1 2" key="2">
    <citation type="submission" date="2008-08" db="EMBL/GenBank/DDBJ databases">
        <authorList>
            <person name="Fulton L."/>
            <person name="Clifton S."/>
            <person name="Fulton B."/>
            <person name="Xu J."/>
            <person name="Minx P."/>
            <person name="Pepin K.H."/>
            <person name="Johnson M."/>
            <person name="Bhonagiri V."/>
            <person name="Nash W.E."/>
            <person name="Mardis E.R."/>
            <person name="Wilson R.K."/>
        </authorList>
    </citation>
    <scope>NUCLEOTIDE SEQUENCE [LARGE SCALE GENOMIC DNA]</scope>
    <source>
        <strain evidence="1 2">ATCC 29176</strain>
    </source>
</reference>
<organism evidence="1 2">
    <name type="scientific">[Ruminococcus] lactaris ATCC 29176</name>
    <dbReference type="NCBI Taxonomy" id="471875"/>
    <lineage>
        <taxon>Bacteria</taxon>
        <taxon>Bacillati</taxon>
        <taxon>Bacillota</taxon>
        <taxon>Clostridia</taxon>
        <taxon>Lachnospirales</taxon>
        <taxon>Lachnospiraceae</taxon>
        <taxon>Mediterraneibacter</taxon>
    </lineage>
</organism>
<name>B5CSW5_9FIRM</name>
<evidence type="ECO:0000313" key="1">
    <source>
        <dbReference type="EMBL" id="EDY31667.1"/>
    </source>
</evidence>
<accession>B5CSW5</accession>
<evidence type="ECO:0000313" key="2">
    <source>
        <dbReference type="Proteomes" id="UP000003254"/>
    </source>
</evidence>
<gene>
    <name evidence="1" type="ORF">RUMLAC_02549</name>
</gene>
<sequence length="72" mass="8515">MAQESSQLHTMKITLLSGVADPDVQRYFRFLYKISIRHSLPDSCVTFSSHCHLSFSSYYNRKELFQFTESFR</sequence>
<dbReference type="Proteomes" id="UP000003254">
    <property type="component" value="Unassembled WGS sequence"/>
</dbReference>
<proteinExistence type="predicted"/>
<protein>
    <submittedName>
        <fullName evidence="1">Uncharacterized protein</fullName>
    </submittedName>
</protein>
<dbReference type="AlphaFoldDB" id="B5CSW5"/>